<dbReference type="InterPro" id="IPR010982">
    <property type="entry name" value="Lambda_DNA-bd_dom_sf"/>
</dbReference>
<accession>A0A6J4V366</accession>
<dbReference type="EC" id="2.7.3.-" evidence="3"/>
<name>A0A6J4V366_9BACT</name>
<dbReference type="SUPFAM" id="SSF47413">
    <property type="entry name" value="lambda repressor-like DNA-binding domains"/>
    <property type="match status" value="1"/>
</dbReference>
<proteinExistence type="predicted"/>
<evidence type="ECO:0000313" key="3">
    <source>
        <dbReference type="EMBL" id="CAA9567183.1"/>
    </source>
</evidence>
<dbReference type="PROSITE" id="PS50943">
    <property type="entry name" value="HTH_CROC1"/>
    <property type="match status" value="1"/>
</dbReference>
<keyword evidence="3" id="KW-0418">Kinase</keyword>
<dbReference type="CDD" id="cd00093">
    <property type="entry name" value="HTH_XRE"/>
    <property type="match status" value="1"/>
</dbReference>
<feature type="domain" description="HTH cro/C1-type" evidence="2">
    <location>
        <begin position="94"/>
        <end position="148"/>
    </location>
</feature>
<feature type="region of interest" description="Disordered" evidence="1">
    <location>
        <begin position="1"/>
        <end position="92"/>
    </location>
</feature>
<dbReference type="GO" id="GO:0016301">
    <property type="term" value="F:kinase activity"/>
    <property type="evidence" value="ECO:0007669"/>
    <property type="project" value="UniProtKB-KW"/>
</dbReference>
<organism evidence="3">
    <name type="scientific">uncultured Thermomicrobiales bacterium</name>
    <dbReference type="NCBI Taxonomy" id="1645740"/>
    <lineage>
        <taxon>Bacteria</taxon>
        <taxon>Pseudomonadati</taxon>
        <taxon>Thermomicrobiota</taxon>
        <taxon>Thermomicrobia</taxon>
        <taxon>Thermomicrobiales</taxon>
        <taxon>environmental samples</taxon>
    </lineage>
</organism>
<keyword evidence="3" id="KW-0808">Transferase</keyword>
<dbReference type="InterPro" id="IPR001387">
    <property type="entry name" value="Cro/C1-type_HTH"/>
</dbReference>
<dbReference type="GO" id="GO:0003677">
    <property type="term" value="F:DNA binding"/>
    <property type="evidence" value="ECO:0007669"/>
    <property type="project" value="InterPro"/>
</dbReference>
<reference evidence="3" key="1">
    <citation type="submission" date="2020-02" db="EMBL/GenBank/DDBJ databases">
        <authorList>
            <person name="Meier V. D."/>
        </authorList>
    </citation>
    <scope>NUCLEOTIDE SEQUENCE</scope>
    <source>
        <strain evidence="3">AVDCRST_MAG70</strain>
    </source>
</reference>
<feature type="compositionally biased region" description="Low complexity" evidence="1">
    <location>
        <begin position="71"/>
        <end position="87"/>
    </location>
</feature>
<protein>
    <submittedName>
        <fullName evidence="3">Signal transduction histidine kinase CheA</fullName>
        <ecNumber evidence="3">2.7.3.-</ecNumber>
    </submittedName>
</protein>
<gene>
    <name evidence="3" type="ORF">AVDCRST_MAG70-2140</name>
</gene>
<dbReference type="AlphaFoldDB" id="A0A6J4V366"/>
<dbReference type="SMART" id="SM00530">
    <property type="entry name" value="HTH_XRE"/>
    <property type="match status" value="1"/>
</dbReference>
<evidence type="ECO:0000259" key="2">
    <source>
        <dbReference type="PROSITE" id="PS50943"/>
    </source>
</evidence>
<dbReference type="Gene3D" id="1.10.260.40">
    <property type="entry name" value="lambda repressor-like DNA-binding domains"/>
    <property type="match status" value="1"/>
</dbReference>
<evidence type="ECO:0000256" key="1">
    <source>
        <dbReference type="SAM" id="MobiDB-lite"/>
    </source>
</evidence>
<sequence>MGDDAPAWQRRDTVLGAREGMAKRTTTVVRQPAPGGGPERREPAGLTLSRVVPAESADLAGDVPGDDDGSASRSGGRAGGAAPASGPGSFGQTLVDLRTARGWKQSDLARRSGYDNSSISRFEKGQRMPERETVIAISEAMALPVVERERLLAAAGFRSEAWDDPLIAELVEILADPSVPATIAVDVQTLVRVAVEHGRRGRGR</sequence>
<dbReference type="Pfam" id="PF13560">
    <property type="entry name" value="HTH_31"/>
    <property type="match status" value="1"/>
</dbReference>
<dbReference type="EMBL" id="CADCWH010000344">
    <property type="protein sequence ID" value="CAA9567183.1"/>
    <property type="molecule type" value="Genomic_DNA"/>
</dbReference>